<evidence type="ECO:0000256" key="9">
    <source>
        <dbReference type="ARBA" id="ARBA00023033"/>
    </source>
</evidence>
<keyword evidence="5" id="KW-0479">Metal-binding</keyword>
<evidence type="ECO:0000256" key="5">
    <source>
        <dbReference type="ARBA" id="ARBA00022723"/>
    </source>
</evidence>
<evidence type="ECO:0000313" key="12">
    <source>
        <dbReference type="Proteomes" id="UP000594263"/>
    </source>
</evidence>
<dbReference type="OMA" id="VARDETX"/>
<comment type="subcellular location">
    <subcellularLocation>
        <location evidence="1">Membrane</location>
    </subcellularLocation>
</comment>
<dbReference type="GO" id="GO:0020037">
    <property type="term" value="F:heme binding"/>
    <property type="evidence" value="ECO:0007669"/>
    <property type="project" value="InterPro"/>
</dbReference>
<evidence type="ECO:0008006" key="13">
    <source>
        <dbReference type="Google" id="ProtNLM"/>
    </source>
</evidence>
<evidence type="ECO:0000256" key="2">
    <source>
        <dbReference type="ARBA" id="ARBA00010617"/>
    </source>
</evidence>
<keyword evidence="7" id="KW-0560">Oxidoreductase</keyword>
<evidence type="ECO:0000313" key="11">
    <source>
        <dbReference type="EnsemblPlants" id="Kaladp0096s0101.1.v1.1"/>
    </source>
</evidence>
<dbReference type="InterPro" id="IPR002401">
    <property type="entry name" value="Cyt_P450_E_grp-I"/>
</dbReference>
<dbReference type="Gramene" id="Kaladp0096s0101.1.v1.1">
    <property type="protein sequence ID" value="Kaladp0096s0101.1.v1.1"/>
    <property type="gene ID" value="Kaladp0096s0101.v1.1"/>
</dbReference>
<organism evidence="11 12">
    <name type="scientific">Kalanchoe fedtschenkoi</name>
    <name type="common">Lavender scallops</name>
    <name type="synonym">South American air plant</name>
    <dbReference type="NCBI Taxonomy" id="63787"/>
    <lineage>
        <taxon>Eukaryota</taxon>
        <taxon>Viridiplantae</taxon>
        <taxon>Streptophyta</taxon>
        <taxon>Embryophyta</taxon>
        <taxon>Tracheophyta</taxon>
        <taxon>Spermatophyta</taxon>
        <taxon>Magnoliopsida</taxon>
        <taxon>eudicotyledons</taxon>
        <taxon>Gunneridae</taxon>
        <taxon>Pentapetalae</taxon>
        <taxon>Saxifragales</taxon>
        <taxon>Crassulaceae</taxon>
        <taxon>Kalanchoe</taxon>
    </lineage>
</organism>
<keyword evidence="3" id="KW-0349">Heme</keyword>
<dbReference type="GO" id="GO:0016705">
    <property type="term" value="F:oxidoreductase activity, acting on paired donors, with incorporation or reduction of molecular oxygen"/>
    <property type="evidence" value="ECO:0007669"/>
    <property type="project" value="InterPro"/>
</dbReference>
<dbReference type="Proteomes" id="UP000594263">
    <property type="component" value="Unplaced"/>
</dbReference>
<dbReference type="InterPro" id="IPR036396">
    <property type="entry name" value="Cyt_P450_sf"/>
</dbReference>
<name>A0A7N0V4R9_KALFE</name>
<keyword evidence="12" id="KW-1185">Reference proteome</keyword>
<dbReference type="InterPro" id="IPR001128">
    <property type="entry name" value="Cyt_P450"/>
</dbReference>
<accession>A0A7N0V4R9</accession>
<evidence type="ECO:0000256" key="6">
    <source>
        <dbReference type="ARBA" id="ARBA00022989"/>
    </source>
</evidence>
<protein>
    <recommendedName>
        <fullName evidence="13">Secologanin synthase</fullName>
    </recommendedName>
</protein>
<dbReference type="PANTHER" id="PTHR24282:SF255">
    <property type="entry name" value="CYTOCHROME P450 72A11-RELATED"/>
    <property type="match status" value="1"/>
</dbReference>
<dbReference type="Gene3D" id="1.10.630.10">
    <property type="entry name" value="Cytochrome P450"/>
    <property type="match status" value="1"/>
</dbReference>
<proteinExistence type="inferred from homology"/>
<dbReference type="GO" id="GO:0005506">
    <property type="term" value="F:iron ion binding"/>
    <property type="evidence" value="ECO:0007669"/>
    <property type="project" value="InterPro"/>
</dbReference>
<dbReference type="InterPro" id="IPR050665">
    <property type="entry name" value="Cytochrome_P450_Monooxygen"/>
</dbReference>
<dbReference type="PRINTS" id="PR00463">
    <property type="entry name" value="EP450I"/>
</dbReference>
<dbReference type="EnsemblPlants" id="Kaladp0096s0101.1.v1.1">
    <property type="protein sequence ID" value="Kaladp0096s0101.1.v1.1"/>
    <property type="gene ID" value="Kaladp0096s0101.v1.1"/>
</dbReference>
<dbReference type="GO" id="GO:0016020">
    <property type="term" value="C:membrane"/>
    <property type="evidence" value="ECO:0007669"/>
    <property type="project" value="UniProtKB-SubCell"/>
</dbReference>
<dbReference type="GO" id="GO:0004497">
    <property type="term" value="F:monooxygenase activity"/>
    <property type="evidence" value="ECO:0007669"/>
    <property type="project" value="UniProtKB-KW"/>
</dbReference>
<keyword evidence="6" id="KW-1133">Transmembrane helix</keyword>
<keyword evidence="10" id="KW-0472">Membrane</keyword>
<keyword evidence="4" id="KW-0812">Transmembrane</keyword>
<evidence type="ECO:0000256" key="3">
    <source>
        <dbReference type="ARBA" id="ARBA00022617"/>
    </source>
</evidence>
<evidence type="ECO:0000256" key="10">
    <source>
        <dbReference type="ARBA" id="ARBA00023136"/>
    </source>
</evidence>
<dbReference type="Pfam" id="PF00067">
    <property type="entry name" value="p450"/>
    <property type="match status" value="1"/>
</dbReference>
<keyword evidence="8" id="KW-0408">Iron</keyword>
<reference evidence="11" key="1">
    <citation type="submission" date="2021-01" db="UniProtKB">
        <authorList>
            <consortium name="EnsemblPlants"/>
        </authorList>
    </citation>
    <scope>IDENTIFICATION</scope>
</reference>
<dbReference type="PANTHER" id="PTHR24282">
    <property type="entry name" value="CYTOCHROME P450 FAMILY MEMBER"/>
    <property type="match status" value="1"/>
</dbReference>
<evidence type="ECO:0000256" key="7">
    <source>
        <dbReference type="ARBA" id="ARBA00023002"/>
    </source>
</evidence>
<dbReference type="SUPFAM" id="SSF48264">
    <property type="entry name" value="Cytochrome P450"/>
    <property type="match status" value="1"/>
</dbReference>
<evidence type="ECO:0000256" key="8">
    <source>
        <dbReference type="ARBA" id="ARBA00023004"/>
    </source>
</evidence>
<evidence type="ECO:0000256" key="1">
    <source>
        <dbReference type="ARBA" id="ARBA00004370"/>
    </source>
</evidence>
<sequence>MGPTPRLLVLEPQLVREVFTRIGEFHKPPHHPLFRFLATGLVSYEDDKWAKHRKLLNPAFHLQKVKNMVPAILSCAGEMLSKWESTLVSEDGSFELDVWPDLQDLARDVISRTAFGSSFEEGRRIFQLQKDIVSVVFQVGILANFPGCRFLPTKPIRRIKEMDREIKATLRAIIGRKEKAMEAGTAASDDLLGILIESNQNEIKRHKNDESVGMTIEEVIEECKLFYFAGQETTAIFLVWTMILLSQHQDWQARAREEVQQVFGDEKPHMDGLNQLKTVSKPQQA</sequence>
<dbReference type="AlphaFoldDB" id="A0A7N0V4R9"/>
<evidence type="ECO:0000256" key="4">
    <source>
        <dbReference type="ARBA" id="ARBA00022692"/>
    </source>
</evidence>
<keyword evidence="9" id="KW-0503">Monooxygenase</keyword>
<comment type="similarity">
    <text evidence="2">Belongs to the cytochrome P450 family.</text>
</comment>